<proteinExistence type="predicted"/>
<keyword evidence="3" id="KW-1185">Reference proteome</keyword>
<reference evidence="2" key="1">
    <citation type="submission" date="2021-09" db="EMBL/GenBank/DDBJ databases">
        <title>Genome of Aequorivita sp. strain F47161.</title>
        <authorList>
            <person name="Wang Y."/>
        </authorList>
    </citation>
    <scope>NUCLEOTIDE SEQUENCE</scope>
    <source>
        <strain evidence="2">F47161</strain>
    </source>
</reference>
<dbReference type="InterPro" id="IPR008964">
    <property type="entry name" value="Invasin/intimin_cell_adhesion"/>
</dbReference>
<evidence type="ECO:0000313" key="3">
    <source>
        <dbReference type="Proteomes" id="UP001139461"/>
    </source>
</evidence>
<dbReference type="RefSeq" id="WP_237601594.1">
    <property type="nucleotide sequence ID" value="NZ_JAIRBA010000003.1"/>
</dbReference>
<dbReference type="Proteomes" id="UP001139461">
    <property type="component" value="Unassembled WGS sequence"/>
</dbReference>
<dbReference type="InterPro" id="IPR013783">
    <property type="entry name" value="Ig-like_fold"/>
</dbReference>
<dbReference type="Pfam" id="PF09134">
    <property type="entry name" value="Invasin_D3"/>
    <property type="match status" value="1"/>
</dbReference>
<gene>
    <name evidence="2" type="ORF">K8089_01985</name>
</gene>
<evidence type="ECO:0000259" key="1">
    <source>
        <dbReference type="Pfam" id="PF09134"/>
    </source>
</evidence>
<evidence type="ECO:0000313" key="2">
    <source>
        <dbReference type="EMBL" id="MCG2417774.1"/>
    </source>
</evidence>
<comment type="caution">
    <text evidence="2">The sequence shown here is derived from an EMBL/GenBank/DDBJ whole genome shotgun (WGS) entry which is preliminary data.</text>
</comment>
<sequence length="1734" mass="193522">MESCKTINTGPPSFQVQTGLTFINNSNPSLLSFSEISGNSQVAISDINLSKEIICGPTNPLPSLSESTIEANPTSIPANGSSQSLITVTLRDSNGDPIIPSTAYTVVIHTTKGTLLGPGVANNGSGVYTRSLRSSNVEETAILTFTIVGIVGQGTDSATVEFVDDGEIITINEDTVIQSPNIYLQAAGSDGTESTKGRHLRWAFRGALGEKHLPKGNNAVGTANFNKPQDFVTIYRAGYKKKTIRLNFAQALPAVVDHSNYLWIYRISGKEFYIRFGNTTKYNFVKNNFNPLSQPYQFLNAYGNELVEIENIKELFFTVTCNFSASSIGGSTGGSFKVETLSVEKNTITSNKIISNRRIVEGTALNAAIKLVCENGRSVRWRRDNINLASLDFEFYLDTITEINATTGWETIGDFALTLNDPTALSQLEPTAGDVHGIWQRFNDDAFVNINNYHDKWSGTPDTGDRNIKQIVTNYINLSNSSTNPTAIEEVPLANDPNDPNDYVSISNLDLLNLAANDYHVARLLGLGILDIDSPLKVEIKNGEKETQIIYMDPKPNYLYVAEYYTTADLEDGLGARNVHHLFMSLPTTNTDTRLPIPLNLSHITPGVFLGGMGGELSPLTDVDGYTHDGLSRYISIYSQDLPSDEINPPFLNSLDELSLSTVTTPVYGGLEHRIGISDWDKPELSNDPEYYNVVSSGTPHFETRFILIPDPPQPFYVHRQTSNGLHTYSSYGINWFSRASARPTQISINTLLTPTNPLKAPVNTQSLLIRSESPLFLTSRTEQDRLEAITDEDKTLIRLFFNYHHFNELKSYKVPLNSSLSNTDLITDTTTIYDDNDEIFADKVEILFRDQIPQNIRGKILSVEDHPTYEILSVLTTGEYYIASTGETIIPIIPSGSESNFIGGVIVLGNEKFIIHEISTGISGPIITVYKKQISDSITGGNGPTNEEGYTIDLPITNGDFPEIQTGTELIPPTITGDGYFMAIENMQNLDSWGIPNPLDYNIEIGIGWNIHREVLEIAEDDGNIERYLEKSRGIFHNSKIDNIDIDGNIVQSPTGLYKIEFTGFTLNEHIQYAEDGPSVGFSQGVVRVFTENSIQGGVAVKRRKVFPVLKIENIVRPGDPLPFQNLILIIEDTTFDATDPNYDLLPTGSNINVNFYPGYKVYLYKNREYGLTEDDLLPDLGEGMRYSIFGFRSVDIDDNYISKISAPAVMFAQEIISAEPPLQPQGPLYATRPDFFGRSTYTFETEYTHQPHGVLFYRSNDEALLNAIYEKSTILQIRTALKSLGGNDEEWLTDRWANFIDFNALQSSGFQEFPPTDGYKFPNPDKQAFFDWANKILTDLDQSPITDPPGSLAVNNPKIFEFFRGAIYSAFVPLTELPILYQYLNGPKYQPINKKQVVKDSNGYVIPPVDPKISPPVETEFDMAPMMKIINDNPNQTLFTDFNLDGTSNNLYFYGARELGTKMKMSDFSPFLGPIKLVNTNAPEAPAIKRIIPVLENAILGTSPEIRLEINAYPEVQKIRKLTIYRGYSKLEAQSIRNMELVNIIDLVTENQIEEPVYIVKDDFNDLLEVPYGDPLFYRVTVSREVEYADVDGNIITEYAPSQPSKIVASLIVEVSAPPSPILKFLSSAPDSNDEIHSVTLKWTKTAYKVKYHIYKMNNQGNWYKIYQFQTNENDIQVSLNDTELQNDTLVLSEAGQKKYHHFKVVAENTAGMLSKEENILTIFNEDDWIQI</sequence>
<dbReference type="EMBL" id="JAIRBA010000003">
    <property type="protein sequence ID" value="MCG2417774.1"/>
    <property type="molecule type" value="Genomic_DNA"/>
</dbReference>
<dbReference type="Gene3D" id="2.60.40.10">
    <property type="entry name" value="Immunoglobulins"/>
    <property type="match status" value="2"/>
</dbReference>
<accession>A0A9X1QTZ5</accession>
<name>A0A9X1QTZ5_9FLAO</name>
<feature type="domain" description="Invasin" evidence="1">
    <location>
        <begin position="65"/>
        <end position="164"/>
    </location>
</feature>
<dbReference type="SUPFAM" id="SSF49373">
    <property type="entry name" value="Invasin/intimin cell-adhesion fragments"/>
    <property type="match status" value="1"/>
</dbReference>
<dbReference type="InterPro" id="IPR015217">
    <property type="entry name" value="Invasin_dom_3"/>
</dbReference>
<protein>
    <submittedName>
        <fullName evidence="2">Ig-like domain-containing protein</fullName>
    </submittedName>
</protein>
<organism evidence="2 3">
    <name type="scientific">Aequorivita vitellina</name>
    <dbReference type="NCBI Taxonomy" id="2874475"/>
    <lineage>
        <taxon>Bacteria</taxon>
        <taxon>Pseudomonadati</taxon>
        <taxon>Bacteroidota</taxon>
        <taxon>Flavobacteriia</taxon>
        <taxon>Flavobacteriales</taxon>
        <taxon>Flavobacteriaceae</taxon>
        <taxon>Aequorivita</taxon>
    </lineage>
</organism>